<protein>
    <submittedName>
        <fullName evidence="2">Endonuclease, Uma2 family (Restriction endonuclease fold)</fullName>
    </submittedName>
</protein>
<dbReference type="GO" id="GO:0004519">
    <property type="term" value="F:endonuclease activity"/>
    <property type="evidence" value="ECO:0007669"/>
    <property type="project" value="UniProtKB-KW"/>
</dbReference>
<dbReference type="SUPFAM" id="SSF52980">
    <property type="entry name" value="Restriction endonuclease-like"/>
    <property type="match status" value="1"/>
</dbReference>
<keyword evidence="2" id="KW-0378">Hydrolase</keyword>
<dbReference type="InterPro" id="IPR008538">
    <property type="entry name" value="Uma2"/>
</dbReference>
<evidence type="ECO:0000313" key="2">
    <source>
        <dbReference type="EMBL" id="VFJ44824.1"/>
    </source>
</evidence>
<dbReference type="EMBL" id="CAADEW010000008">
    <property type="protein sequence ID" value="VFJ44824.1"/>
    <property type="molecule type" value="Genomic_DNA"/>
</dbReference>
<accession>A0A450RZW9</accession>
<keyword evidence="2" id="KW-0255">Endonuclease</keyword>
<name>A0A450RZW9_9GAMM</name>
<evidence type="ECO:0000259" key="1">
    <source>
        <dbReference type="Pfam" id="PF05685"/>
    </source>
</evidence>
<dbReference type="InterPro" id="IPR012296">
    <property type="entry name" value="Nuclease_put_TT1808"/>
</dbReference>
<dbReference type="AlphaFoldDB" id="A0A450RZW9"/>
<dbReference type="CDD" id="cd06260">
    <property type="entry name" value="DUF820-like"/>
    <property type="match status" value="1"/>
</dbReference>
<dbReference type="PANTHER" id="PTHR34107">
    <property type="entry name" value="SLL0198 PROTEIN-RELATED"/>
    <property type="match status" value="1"/>
</dbReference>
<proteinExistence type="predicted"/>
<organism evidence="2">
    <name type="scientific">Candidatus Kentrum sp. FW</name>
    <dbReference type="NCBI Taxonomy" id="2126338"/>
    <lineage>
        <taxon>Bacteria</taxon>
        <taxon>Pseudomonadati</taxon>
        <taxon>Pseudomonadota</taxon>
        <taxon>Gammaproteobacteria</taxon>
        <taxon>Candidatus Kentrum</taxon>
    </lineage>
</organism>
<sequence length="189" mass="21159">MTLPARRLATYEDVLNAPRECVAQLIHGQLYTLPRPASRHALAGSHLRVALGYGQPGNGNGGGNGTGGWWILYEPEVHLGSHVLVPDIAGWQRERMPEFPDVAYIEIVPDWVCEILSPSNAKLDRGVKMPLYATFGTGYLWLVDPQLQTLEVFVLHEGKWLLWKVFKENDRITAPPFEGMGFNLGMLWP</sequence>
<dbReference type="Gene3D" id="3.90.1570.10">
    <property type="entry name" value="tt1808, chain A"/>
    <property type="match status" value="1"/>
</dbReference>
<gene>
    <name evidence="2" type="ORF">BECKFW1821A_GA0114235_100837</name>
</gene>
<dbReference type="PANTHER" id="PTHR34107:SF4">
    <property type="entry name" value="SLL1222 PROTEIN"/>
    <property type="match status" value="1"/>
</dbReference>
<dbReference type="InterPro" id="IPR011335">
    <property type="entry name" value="Restrct_endonuc-II-like"/>
</dbReference>
<feature type="domain" description="Putative restriction endonuclease" evidence="1">
    <location>
        <begin position="15"/>
        <end position="181"/>
    </location>
</feature>
<reference evidence="2" key="1">
    <citation type="submission" date="2019-02" db="EMBL/GenBank/DDBJ databases">
        <authorList>
            <person name="Gruber-Vodicka R. H."/>
            <person name="Seah K. B. B."/>
        </authorList>
    </citation>
    <scope>NUCLEOTIDE SEQUENCE</scope>
    <source>
        <strain evidence="2">BECK_BZ15</strain>
    </source>
</reference>
<dbReference type="Pfam" id="PF05685">
    <property type="entry name" value="Uma2"/>
    <property type="match status" value="1"/>
</dbReference>
<keyword evidence="2" id="KW-0540">Nuclease</keyword>